<protein>
    <recommendedName>
        <fullName evidence="2">Transposase IS4-like domain-containing protein</fullName>
    </recommendedName>
</protein>
<organism evidence="1">
    <name type="scientific">hydrothermal vent metagenome</name>
    <dbReference type="NCBI Taxonomy" id="652676"/>
    <lineage>
        <taxon>unclassified sequences</taxon>
        <taxon>metagenomes</taxon>
        <taxon>ecological metagenomes</taxon>
    </lineage>
</organism>
<dbReference type="EMBL" id="UOGD01000255">
    <property type="protein sequence ID" value="VAX23616.1"/>
    <property type="molecule type" value="Genomic_DNA"/>
</dbReference>
<reference evidence="1" key="1">
    <citation type="submission" date="2018-06" db="EMBL/GenBank/DDBJ databases">
        <authorList>
            <person name="Zhirakovskaya E."/>
        </authorList>
    </citation>
    <scope>NUCLEOTIDE SEQUENCE</scope>
</reference>
<evidence type="ECO:0008006" key="2">
    <source>
        <dbReference type="Google" id="ProtNLM"/>
    </source>
</evidence>
<sequence>MRTATTIKKHLSFDSLRESFSKHLLSIPDHRQSASCTHSLHDAMMSAFACMFFQDASLSEFQRRMQEMENRNNLSTLFDVQTIPKDTQLRDIVDQINSHFLRPVFNDYFEKLRRGKHLEPYQILPGQYLCAIDGVYHHSSDNIHCDQCLTRTHKDGSITYHHGVLQGAFMHPDKKQIVPVMPEPIANGDGQKKQDCEINAAKRFIRKLKADHPRLGMIITGDGLFSKGPMIRQVLDEKMHFLFVAKPADHKYMMDWIAGFDSLSQVVSTDLKGRGHKYTFVNQVPLNAKEDAPLVNYIHYELSNESGKVTYRNSWVTDIKVSEANVVRLAKGGRCRWKIENECFNTLKNQGYCLAHNFGHGKRHLSHNMYLLTLLAFFYHQIFELSDPAYQLCRRSLVSKKDLWGRLRVLIQYFIFDSWNDLMLKLMVNRGGIPFLSKN</sequence>
<name>A0A3B1BZ93_9ZZZZ</name>
<proteinExistence type="predicted"/>
<accession>A0A3B1BZ93</accession>
<evidence type="ECO:0000313" key="1">
    <source>
        <dbReference type="EMBL" id="VAX23616.1"/>
    </source>
</evidence>
<dbReference type="AlphaFoldDB" id="A0A3B1BZ93"/>
<gene>
    <name evidence="1" type="ORF">MNBD_IGNAVI01-3169</name>
</gene>